<evidence type="ECO:0000313" key="3">
    <source>
        <dbReference type="Proteomes" id="UP000522081"/>
    </source>
</evidence>
<comment type="caution">
    <text evidence="2">The sequence shown here is derived from an EMBL/GenBank/DDBJ whole genome shotgun (WGS) entry which is preliminary data.</text>
</comment>
<evidence type="ECO:0000256" key="1">
    <source>
        <dbReference type="SAM" id="SignalP"/>
    </source>
</evidence>
<protein>
    <recommendedName>
        <fullName evidence="4">Alpha/beta hydrolase</fullName>
    </recommendedName>
</protein>
<evidence type="ECO:0008006" key="4">
    <source>
        <dbReference type="Google" id="ProtNLM"/>
    </source>
</evidence>
<sequence>MRYIFALATFLVAFAALPASAQTVVYEEVVVGEVWVAAGGERFVAIAPVEIPEGIAAYGPFRVLDERRAALVDVTGASAPAHFRAMIAEHPGIELLEMIECPGTEDDLANLAVGRMIRERGMTTYVPAGGSVRSGAVELFLAGARRIADEGAEFAVHAWMDEEGREATEYGMAAPENRRYLDYYRAMGMSPEEAASFYAMTNSAPHADARWLDAAEMALWVRLDRREVAVADLDSLPLLQ</sequence>
<dbReference type="AlphaFoldDB" id="A0A7Y9XUY2"/>
<feature type="chain" id="PRO_5031164859" description="Alpha/beta hydrolase" evidence="1">
    <location>
        <begin position="22"/>
        <end position="240"/>
    </location>
</feature>
<dbReference type="SUPFAM" id="SSF52096">
    <property type="entry name" value="ClpP/crotonase"/>
    <property type="match status" value="1"/>
</dbReference>
<keyword evidence="1" id="KW-0732">Signal</keyword>
<name>A0A7Y9XUY2_9SPHN</name>
<dbReference type="Proteomes" id="UP000522081">
    <property type="component" value="Unassembled WGS sequence"/>
</dbReference>
<feature type="signal peptide" evidence="1">
    <location>
        <begin position="1"/>
        <end position="21"/>
    </location>
</feature>
<reference evidence="2 3" key="1">
    <citation type="submission" date="2020-07" db="EMBL/GenBank/DDBJ databases">
        <title>Genomic Encyclopedia of Type Strains, Phase IV (KMG-IV): sequencing the most valuable type-strain genomes for metagenomic binning, comparative biology and taxonomic classification.</title>
        <authorList>
            <person name="Goeker M."/>
        </authorList>
    </citation>
    <scope>NUCLEOTIDE SEQUENCE [LARGE SCALE GENOMIC DNA]</scope>
    <source>
        <strain evidence="2 3">DSM 29043</strain>
    </source>
</reference>
<accession>A0A7Y9XUY2</accession>
<evidence type="ECO:0000313" key="2">
    <source>
        <dbReference type="EMBL" id="NYH95049.1"/>
    </source>
</evidence>
<dbReference type="InterPro" id="IPR029045">
    <property type="entry name" value="ClpP/crotonase-like_dom_sf"/>
</dbReference>
<dbReference type="RefSeq" id="WP_179406938.1">
    <property type="nucleotide sequence ID" value="NZ_BMGF01000002.1"/>
</dbReference>
<organism evidence="2 3">
    <name type="scientific">Novosphingobium marinum</name>
    <dbReference type="NCBI Taxonomy" id="1514948"/>
    <lineage>
        <taxon>Bacteria</taxon>
        <taxon>Pseudomonadati</taxon>
        <taxon>Pseudomonadota</taxon>
        <taxon>Alphaproteobacteria</taxon>
        <taxon>Sphingomonadales</taxon>
        <taxon>Sphingomonadaceae</taxon>
        <taxon>Novosphingobium</taxon>
    </lineage>
</organism>
<keyword evidence="3" id="KW-1185">Reference proteome</keyword>
<dbReference type="EMBL" id="JACBZF010000002">
    <property type="protein sequence ID" value="NYH95049.1"/>
    <property type="molecule type" value="Genomic_DNA"/>
</dbReference>
<gene>
    <name evidence="2" type="ORF">FHS75_001368</name>
</gene>
<dbReference type="Gene3D" id="3.90.226.10">
    <property type="entry name" value="2-enoyl-CoA Hydratase, Chain A, domain 1"/>
    <property type="match status" value="1"/>
</dbReference>
<proteinExistence type="predicted"/>